<dbReference type="AlphaFoldDB" id="A0A9W9PQ95"/>
<keyword evidence="2" id="KW-1185">Reference proteome</keyword>
<name>A0A9W9PQ95_9EURO</name>
<sequence>MTIPHSRGKWECVLVDDIVRSAPYMLCFSLEEISLVPIGEDPWNYQEYGLHGANGYNGGKLKNGLEQKSEKLG</sequence>
<evidence type="ECO:0000313" key="1">
    <source>
        <dbReference type="EMBL" id="KAJ5303669.1"/>
    </source>
</evidence>
<accession>A0A9W9PQ95</accession>
<gene>
    <name evidence="1" type="ORF">N7476_010468</name>
</gene>
<organism evidence="1 2">
    <name type="scientific">Penicillium atrosanguineum</name>
    <dbReference type="NCBI Taxonomy" id="1132637"/>
    <lineage>
        <taxon>Eukaryota</taxon>
        <taxon>Fungi</taxon>
        <taxon>Dikarya</taxon>
        <taxon>Ascomycota</taxon>
        <taxon>Pezizomycotina</taxon>
        <taxon>Eurotiomycetes</taxon>
        <taxon>Eurotiomycetidae</taxon>
        <taxon>Eurotiales</taxon>
        <taxon>Aspergillaceae</taxon>
        <taxon>Penicillium</taxon>
    </lineage>
</organism>
<protein>
    <submittedName>
        <fullName evidence="1">Uncharacterized protein</fullName>
    </submittedName>
</protein>
<dbReference type="Proteomes" id="UP001147746">
    <property type="component" value="Unassembled WGS sequence"/>
</dbReference>
<reference evidence="1" key="2">
    <citation type="journal article" date="2023" name="IMA Fungus">
        <title>Comparative genomic study of the Penicillium genus elucidates a diverse pangenome and 15 lateral gene transfer events.</title>
        <authorList>
            <person name="Petersen C."/>
            <person name="Sorensen T."/>
            <person name="Nielsen M.R."/>
            <person name="Sondergaard T.E."/>
            <person name="Sorensen J.L."/>
            <person name="Fitzpatrick D.A."/>
            <person name="Frisvad J.C."/>
            <person name="Nielsen K.L."/>
        </authorList>
    </citation>
    <scope>NUCLEOTIDE SEQUENCE</scope>
    <source>
        <strain evidence="1">IBT 21472</strain>
    </source>
</reference>
<reference evidence="1" key="1">
    <citation type="submission" date="2022-12" db="EMBL/GenBank/DDBJ databases">
        <authorList>
            <person name="Petersen C."/>
        </authorList>
    </citation>
    <scope>NUCLEOTIDE SEQUENCE</scope>
    <source>
        <strain evidence="1">IBT 21472</strain>
    </source>
</reference>
<comment type="caution">
    <text evidence="1">The sequence shown here is derived from an EMBL/GenBank/DDBJ whole genome shotgun (WGS) entry which is preliminary data.</text>
</comment>
<dbReference type="EMBL" id="JAPZBO010000009">
    <property type="protein sequence ID" value="KAJ5303669.1"/>
    <property type="molecule type" value="Genomic_DNA"/>
</dbReference>
<proteinExistence type="predicted"/>
<evidence type="ECO:0000313" key="2">
    <source>
        <dbReference type="Proteomes" id="UP001147746"/>
    </source>
</evidence>